<dbReference type="Proteomes" id="UP001501353">
    <property type="component" value="Unassembled WGS sequence"/>
</dbReference>
<reference evidence="4" key="1">
    <citation type="journal article" date="2019" name="Int. J. Syst. Evol. Microbiol.">
        <title>The Global Catalogue of Microorganisms (GCM) 10K type strain sequencing project: providing services to taxonomists for standard genome sequencing and annotation.</title>
        <authorList>
            <consortium name="The Broad Institute Genomics Platform"/>
            <consortium name="The Broad Institute Genome Sequencing Center for Infectious Disease"/>
            <person name="Wu L."/>
            <person name="Ma J."/>
        </authorList>
    </citation>
    <scope>NUCLEOTIDE SEQUENCE [LARGE SCALE GENOMIC DNA]</scope>
    <source>
        <strain evidence="4">JCM 16673</strain>
    </source>
</reference>
<sequence>MNAIALFQVALLASVLAGCNKKELPVTPEPSTSVATPAAQLPVQPAAMAPQNSMPATSDSGNANGPSQASPSTLTNAQESSAMPLPGQANDHSTTVAPVAK</sequence>
<keyword evidence="2" id="KW-0732">Signal</keyword>
<gene>
    <name evidence="3" type="ORF">GCM10022212_35740</name>
</gene>
<proteinExistence type="predicted"/>
<evidence type="ECO:0000313" key="3">
    <source>
        <dbReference type="EMBL" id="GAA4033440.1"/>
    </source>
</evidence>
<feature type="signal peptide" evidence="2">
    <location>
        <begin position="1"/>
        <end position="17"/>
    </location>
</feature>
<evidence type="ECO:0000256" key="1">
    <source>
        <dbReference type="SAM" id="MobiDB-lite"/>
    </source>
</evidence>
<keyword evidence="4" id="KW-1185">Reference proteome</keyword>
<evidence type="ECO:0000256" key="2">
    <source>
        <dbReference type="SAM" id="SignalP"/>
    </source>
</evidence>
<evidence type="ECO:0008006" key="5">
    <source>
        <dbReference type="Google" id="ProtNLM"/>
    </source>
</evidence>
<feature type="chain" id="PRO_5046691382" description="Lipoprotein" evidence="2">
    <location>
        <begin position="18"/>
        <end position="101"/>
    </location>
</feature>
<organism evidence="3 4">
    <name type="scientific">Actimicrobium antarcticum</name>
    <dbReference type="NCBI Taxonomy" id="1051899"/>
    <lineage>
        <taxon>Bacteria</taxon>
        <taxon>Pseudomonadati</taxon>
        <taxon>Pseudomonadota</taxon>
        <taxon>Betaproteobacteria</taxon>
        <taxon>Burkholderiales</taxon>
        <taxon>Oxalobacteraceae</taxon>
        <taxon>Actimicrobium</taxon>
    </lineage>
</organism>
<name>A0ABP7TZB1_9BURK</name>
<evidence type="ECO:0000313" key="4">
    <source>
        <dbReference type="Proteomes" id="UP001501353"/>
    </source>
</evidence>
<dbReference type="EMBL" id="BAAAZE010000014">
    <property type="protein sequence ID" value="GAA4033440.1"/>
    <property type="molecule type" value="Genomic_DNA"/>
</dbReference>
<dbReference type="RefSeq" id="WP_344765460.1">
    <property type="nucleotide sequence ID" value="NZ_BAAAZE010000014.1"/>
</dbReference>
<feature type="region of interest" description="Disordered" evidence="1">
    <location>
        <begin position="22"/>
        <end position="101"/>
    </location>
</feature>
<accession>A0ABP7TZB1</accession>
<protein>
    <recommendedName>
        <fullName evidence="5">Lipoprotein</fullName>
    </recommendedName>
</protein>
<feature type="compositionally biased region" description="Polar residues" evidence="1">
    <location>
        <begin position="90"/>
        <end position="101"/>
    </location>
</feature>
<comment type="caution">
    <text evidence="3">The sequence shown here is derived from an EMBL/GenBank/DDBJ whole genome shotgun (WGS) entry which is preliminary data.</text>
</comment>
<feature type="compositionally biased region" description="Polar residues" evidence="1">
    <location>
        <begin position="50"/>
        <end position="81"/>
    </location>
</feature>